<evidence type="ECO:0000313" key="16">
    <source>
        <dbReference type="Proteomes" id="UP000034883"/>
    </source>
</evidence>
<keyword evidence="2 8" id="KW-0808">Transferase</keyword>
<feature type="active site" description="Phosphohistidine intermediate" evidence="8">
    <location>
        <position position="487"/>
    </location>
</feature>
<dbReference type="PANTHER" id="PTHR30218">
    <property type="entry name" value="POLYPHOSPHATE KINASE"/>
    <property type="match status" value="1"/>
</dbReference>
<dbReference type="InterPro" id="IPR024953">
    <property type="entry name" value="PP_kinase_middle"/>
</dbReference>
<dbReference type="HAMAP" id="MF_00347">
    <property type="entry name" value="Polyphosphate_kinase"/>
    <property type="match status" value="1"/>
</dbReference>
<dbReference type="SUPFAM" id="SSF56024">
    <property type="entry name" value="Phospholipase D/nuclease"/>
    <property type="match status" value="2"/>
</dbReference>
<dbReference type="InterPro" id="IPR036832">
    <property type="entry name" value="PPK_N_dom_sf"/>
</dbReference>
<keyword evidence="4 8" id="KW-0547">Nucleotide-binding</keyword>
<feature type="binding site" evidence="8">
    <location>
        <position position="95"/>
    </location>
    <ligand>
        <name>ATP</name>
        <dbReference type="ChEBI" id="CHEBI:30616"/>
    </ligand>
</feature>
<comment type="function">
    <text evidence="8 9">Catalyzes the reversible transfer of the terminal phosphate of ATP to form a long-chain polyphosphate (polyP).</text>
</comment>
<comment type="catalytic activity">
    <reaction evidence="8 9">
        <text>[phosphate](n) + ATP = [phosphate](n+1) + ADP</text>
        <dbReference type="Rhea" id="RHEA:19573"/>
        <dbReference type="Rhea" id="RHEA-COMP:9859"/>
        <dbReference type="Rhea" id="RHEA-COMP:14280"/>
        <dbReference type="ChEBI" id="CHEBI:16838"/>
        <dbReference type="ChEBI" id="CHEBI:30616"/>
        <dbReference type="ChEBI" id="CHEBI:456216"/>
        <dbReference type="EC" id="2.7.4.1"/>
    </reaction>
</comment>
<dbReference type="GO" id="GO:0009358">
    <property type="term" value="C:polyphosphate kinase complex"/>
    <property type="evidence" value="ECO:0007669"/>
    <property type="project" value="InterPro"/>
</dbReference>
<feature type="binding site" evidence="8">
    <location>
        <position position="616"/>
    </location>
    <ligand>
        <name>ATP</name>
        <dbReference type="ChEBI" id="CHEBI:30616"/>
    </ligand>
</feature>
<dbReference type="InterPro" id="IPR003414">
    <property type="entry name" value="PP_kinase"/>
</dbReference>
<name>A0A0F6W311_9BACT</name>
<evidence type="ECO:0000256" key="5">
    <source>
        <dbReference type="ARBA" id="ARBA00022777"/>
    </source>
</evidence>
<dbReference type="InterPro" id="IPR041108">
    <property type="entry name" value="PP_kinase_C_1"/>
</dbReference>
<dbReference type="SUPFAM" id="SSF143724">
    <property type="entry name" value="PHP14-like"/>
    <property type="match status" value="1"/>
</dbReference>
<dbReference type="NCBIfam" id="NF003917">
    <property type="entry name" value="PRK05443.1-1"/>
    <property type="match status" value="1"/>
</dbReference>
<dbReference type="EC" id="2.7.4.1" evidence="8 9"/>
<evidence type="ECO:0000259" key="12">
    <source>
        <dbReference type="Pfam" id="PF13089"/>
    </source>
</evidence>
<organism evidence="15 16">
    <name type="scientific">Sandaracinus amylolyticus</name>
    <dbReference type="NCBI Taxonomy" id="927083"/>
    <lineage>
        <taxon>Bacteria</taxon>
        <taxon>Pseudomonadati</taxon>
        <taxon>Myxococcota</taxon>
        <taxon>Polyangia</taxon>
        <taxon>Polyangiales</taxon>
        <taxon>Sandaracinaceae</taxon>
        <taxon>Sandaracinus</taxon>
    </lineage>
</organism>
<dbReference type="Pfam" id="PF13089">
    <property type="entry name" value="PP_kinase_N"/>
    <property type="match status" value="1"/>
</dbReference>
<dbReference type="PIRSF" id="PIRSF015589">
    <property type="entry name" value="PP_kinase"/>
    <property type="match status" value="1"/>
</dbReference>
<dbReference type="PANTHER" id="PTHR30218:SF0">
    <property type="entry name" value="POLYPHOSPHATE KINASE"/>
    <property type="match status" value="1"/>
</dbReference>
<dbReference type="EMBL" id="CP011125">
    <property type="protein sequence ID" value="AKF06027.1"/>
    <property type="molecule type" value="Genomic_DNA"/>
</dbReference>
<dbReference type="CDD" id="cd09168">
    <property type="entry name" value="PLDc_PaPPK1_C2_like"/>
    <property type="match status" value="1"/>
</dbReference>
<evidence type="ECO:0000256" key="8">
    <source>
        <dbReference type="HAMAP-Rule" id="MF_00347"/>
    </source>
</evidence>
<dbReference type="InterPro" id="IPR036830">
    <property type="entry name" value="PP_kinase_middle_dom_sf"/>
</dbReference>
<reference evidence="15 16" key="1">
    <citation type="submission" date="2015-03" db="EMBL/GenBank/DDBJ databases">
        <title>Genome assembly of Sandaracinus amylolyticus DSM 53668.</title>
        <authorList>
            <person name="Sharma G."/>
            <person name="Subramanian S."/>
        </authorList>
    </citation>
    <scope>NUCLEOTIDE SEQUENCE [LARGE SCALE GENOMIC DNA]</scope>
    <source>
        <strain evidence="15 16">DSM 53668</strain>
    </source>
</reference>
<dbReference type="KEGG" id="samy:DB32_003176"/>
<accession>A0A0F6W311</accession>
<feature type="domain" description="Polyphosphate kinase C-terminal" evidence="13">
    <location>
        <begin position="555"/>
        <end position="728"/>
    </location>
</feature>
<dbReference type="InterPro" id="IPR025198">
    <property type="entry name" value="PPK_N_dom"/>
</dbReference>
<keyword evidence="3 8" id="KW-0479">Metal-binding</keyword>
<feature type="binding site" evidence="8">
    <location>
        <position position="644"/>
    </location>
    <ligand>
        <name>ATP</name>
        <dbReference type="ChEBI" id="CHEBI:30616"/>
    </ligand>
</feature>
<evidence type="ECO:0000259" key="11">
    <source>
        <dbReference type="Pfam" id="PF02503"/>
    </source>
</evidence>
<gene>
    <name evidence="8" type="primary">ppk</name>
    <name evidence="15" type="ORF">DB32_003176</name>
</gene>
<feature type="region of interest" description="Disordered" evidence="10">
    <location>
        <begin position="27"/>
        <end position="49"/>
    </location>
</feature>
<dbReference type="SUPFAM" id="SSF140356">
    <property type="entry name" value="PPK N-terminal domain-like"/>
    <property type="match status" value="1"/>
</dbReference>
<dbReference type="Gene3D" id="3.30.870.10">
    <property type="entry name" value="Endonuclease Chain A"/>
    <property type="match status" value="2"/>
</dbReference>
<dbReference type="AlphaFoldDB" id="A0A0F6W311"/>
<dbReference type="NCBIfam" id="NF003918">
    <property type="entry name" value="PRK05443.1-2"/>
    <property type="match status" value="1"/>
</dbReference>
<evidence type="ECO:0000256" key="9">
    <source>
        <dbReference type="RuleBase" id="RU003800"/>
    </source>
</evidence>
<evidence type="ECO:0000259" key="13">
    <source>
        <dbReference type="Pfam" id="PF13090"/>
    </source>
</evidence>
<evidence type="ECO:0000256" key="10">
    <source>
        <dbReference type="SAM" id="MobiDB-lite"/>
    </source>
</evidence>
<feature type="binding site" evidence="8">
    <location>
        <position position="427"/>
    </location>
    <ligand>
        <name>Mg(2+)</name>
        <dbReference type="ChEBI" id="CHEBI:18420"/>
    </ligand>
</feature>
<comment type="PTM">
    <text evidence="8 9">An intermediate of this reaction is the autophosphorylated ppk in which a phosphate is covalently linked to a histidine residue through a N-P bond.</text>
</comment>
<feature type="binding site" evidence="8">
    <location>
        <position position="520"/>
    </location>
    <ligand>
        <name>ATP</name>
        <dbReference type="ChEBI" id="CHEBI:30616"/>
    </ligand>
</feature>
<dbReference type="Pfam" id="PF17941">
    <property type="entry name" value="PP_kinase_C_1"/>
    <property type="match status" value="1"/>
</dbReference>
<feature type="binding site" evidence="8">
    <location>
        <position position="457"/>
    </location>
    <ligand>
        <name>Mg(2+)</name>
        <dbReference type="ChEBI" id="CHEBI:18420"/>
    </ligand>
</feature>
<feature type="domain" description="Polyphosphate kinase C-terminal" evidence="14">
    <location>
        <begin position="384"/>
        <end position="547"/>
    </location>
</feature>
<keyword evidence="7 8" id="KW-0460">Magnesium</keyword>
<evidence type="ECO:0000256" key="4">
    <source>
        <dbReference type="ARBA" id="ARBA00022741"/>
    </source>
</evidence>
<keyword evidence="1 8" id="KW-0597">Phosphoprotein</keyword>
<dbReference type="InterPro" id="IPR025200">
    <property type="entry name" value="PPK_C_dom2"/>
</dbReference>
<dbReference type="GO" id="GO:0046872">
    <property type="term" value="F:metal ion binding"/>
    <property type="evidence" value="ECO:0007669"/>
    <property type="project" value="UniProtKB-KW"/>
</dbReference>
<dbReference type="RefSeq" id="WP_075097527.1">
    <property type="nucleotide sequence ID" value="NZ_CP011125.1"/>
</dbReference>
<evidence type="ECO:0000256" key="7">
    <source>
        <dbReference type="ARBA" id="ARBA00022842"/>
    </source>
</evidence>
<proteinExistence type="inferred from homology"/>
<evidence type="ECO:0000259" key="14">
    <source>
        <dbReference type="Pfam" id="PF17941"/>
    </source>
</evidence>
<feature type="region of interest" description="Disordered" evidence="10">
    <location>
        <begin position="752"/>
        <end position="797"/>
    </location>
</feature>
<evidence type="ECO:0000256" key="3">
    <source>
        <dbReference type="ARBA" id="ARBA00022723"/>
    </source>
</evidence>
<dbReference type="Proteomes" id="UP000034883">
    <property type="component" value="Chromosome"/>
</dbReference>
<dbReference type="NCBIfam" id="TIGR03705">
    <property type="entry name" value="poly_P_kin"/>
    <property type="match status" value="1"/>
</dbReference>
<comment type="similarity">
    <text evidence="8 9">Belongs to the polyphosphate kinase 1 (PPK1) family.</text>
</comment>
<keyword evidence="5 8" id="KW-0418">Kinase</keyword>
<evidence type="ECO:0000256" key="6">
    <source>
        <dbReference type="ARBA" id="ARBA00022840"/>
    </source>
</evidence>
<dbReference type="NCBIfam" id="NF003921">
    <property type="entry name" value="PRK05443.2-2"/>
    <property type="match status" value="1"/>
</dbReference>
<comment type="cofactor">
    <cofactor evidence="8">
        <name>Mg(2+)</name>
        <dbReference type="ChEBI" id="CHEBI:18420"/>
    </cofactor>
</comment>
<dbReference type="FunFam" id="3.30.870.10:FF:000001">
    <property type="entry name" value="Polyphosphate kinase"/>
    <property type="match status" value="1"/>
</dbReference>
<evidence type="ECO:0000256" key="1">
    <source>
        <dbReference type="ARBA" id="ARBA00022553"/>
    </source>
</evidence>
<dbReference type="GO" id="GO:0008976">
    <property type="term" value="F:polyphosphate kinase activity"/>
    <property type="evidence" value="ECO:0007669"/>
    <property type="project" value="UniProtKB-UniRule"/>
</dbReference>
<keyword evidence="16" id="KW-1185">Reference proteome</keyword>
<dbReference type="OrthoDB" id="9761456at2"/>
<dbReference type="Gene3D" id="1.20.58.310">
    <property type="entry name" value="Polyphosphate kinase N-terminal domain"/>
    <property type="match status" value="1"/>
</dbReference>
<dbReference type="GO" id="GO:0006799">
    <property type="term" value="P:polyphosphate biosynthetic process"/>
    <property type="evidence" value="ECO:0007669"/>
    <property type="project" value="UniProtKB-UniRule"/>
</dbReference>
<dbReference type="Pfam" id="PF13090">
    <property type="entry name" value="PP_kinase_C"/>
    <property type="match status" value="1"/>
</dbReference>
<keyword evidence="6 8" id="KW-0067">ATP-binding</keyword>
<evidence type="ECO:0000313" key="15">
    <source>
        <dbReference type="EMBL" id="AKF06027.1"/>
    </source>
</evidence>
<feature type="domain" description="Polyphosphate kinase N-terminal" evidence="12">
    <location>
        <begin position="57"/>
        <end position="162"/>
    </location>
</feature>
<evidence type="ECO:0000256" key="2">
    <source>
        <dbReference type="ARBA" id="ARBA00022679"/>
    </source>
</evidence>
<dbReference type="CDD" id="cd09165">
    <property type="entry name" value="PLDc_PaPPK1_C1_like"/>
    <property type="match status" value="1"/>
</dbReference>
<dbReference type="STRING" id="927083.DB32_003176"/>
<protein>
    <recommendedName>
        <fullName evidence="8 9">Polyphosphate kinase</fullName>
        <ecNumber evidence="8 9">2.7.4.1</ecNumber>
    </recommendedName>
    <alternativeName>
        <fullName evidence="8">ATP-polyphosphate phosphotransferase</fullName>
    </alternativeName>
    <alternativeName>
        <fullName evidence="8">Polyphosphoric acid kinase</fullName>
    </alternativeName>
</protein>
<dbReference type="Gene3D" id="3.30.1840.10">
    <property type="entry name" value="Polyphosphate kinase middle domain"/>
    <property type="match status" value="1"/>
</dbReference>
<feature type="domain" description="Polyphosphate kinase middle" evidence="11">
    <location>
        <begin position="173"/>
        <end position="354"/>
    </location>
</feature>
<dbReference type="GO" id="GO:0005524">
    <property type="term" value="F:ATP binding"/>
    <property type="evidence" value="ECO:0007669"/>
    <property type="project" value="UniProtKB-KW"/>
</dbReference>
<sequence>MDKAPLAGRADGTLVEASATSASAIRIEPATRPSSIPPPPAEGGSAPDLVRGTTDLFINRELSWLEFNQRVLDEARDRSVPLLERLKFVSICASNLDEFFMVRVAGLVGQRRDRVHVVASDGMSPAEQLAAIAKRVGRMRGEMSELLLEDLLPELAGRGVRLLAARDVGIDGRAQLRQYFRDQVLPVLTPLAIDPGHPFPHLRNKSLNLIAMLSGSHRQAVAPAFAMVQVPGVLPRLVRVTSADEGTKAAYVLLDDLIALHIGDLFPGFRCLGAWPFRVVRNFDLSIDEEEAEDLLESVKQEVRRRDRGNAVSVLIDGRAHQAAQDMLREALRVDTEYVFTVDGPLNLPDLVQLGESLDSDHELRDPAFTPQLVPPFRHEEEPIFAVIAKRDVLLHHPYESFDPVVHFIEEAATDPDVLAIKQTLYRTSGDSPIVKALMRAADHGKQVTALVEIKARFDEENNIQWARKLEEAGVHVVYGLLGLKTHAKAALVVRRENGELKRYVHLGTGNYNPSTARLYTDLSFFTARPDIGEDASSLFNLLTSCTAPATWRKLIVAPLGLHERVLGLIEREAAAARAGRPARIVAKMNSLVDPDVILALYRASQAGVRIDLMVRGICCLRPGLPGVSDNIRVSSIVDRFLEHARIFVFEADGAQEVYCASADWMQRNFHRRVEVMFPVEDPVLKARIVEEVLGTEMRDNVKRRSLRADGHWDRAQPDAGEDAVRAQRVFLHRARDAAARADAKVRHERPFIVRPVRNRPTKTPDGLDVEPAPPRDSVPEGLLSVPPPAPGSRENG</sequence>
<dbReference type="Pfam" id="PF02503">
    <property type="entry name" value="PP_kinase"/>
    <property type="match status" value="1"/>
</dbReference>